<sequence length="252" mass="29743">MYILVTLFFEKQFKTPDCTLRYLLFKKKKTKRLLVIFSSYPGKDRPARYNYILKFKKLRTSRLYILDNFGFDKRGAYYLGENKDFYIERAVHELIESVRKELELEKENVILTGSSKGGFAAMYFENKYNYGASVVGAPQVRLGNYLRLDWHKQIFEFIMGEVNDQNCDFLNDLLFDMINQKETKPNISIHVSKQESMYTKHVVPLLDFLEDVDCDLDLDFGNYKNHSDVGPHFANYALKQIPLLFKKLEQKN</sequence>
<evidence type="ECO:0008006" key="3">
    <source>
        <dbReference type="Google" id="ProtNLM"/>
    </source>
</evidence>
<evidence type="ECO:0000313" key="1">
    <source>
        <dbReference type="EMBL" id="RDX01546.1"/>
    </source>
</evidence>
<dbReference type="InterPro" id="IPR022267">
    <property type="entry name" value="Asp2"/>
</dbReference>
<keyword evidence="2" id="KW-1185">Reference proteome</keyword>
<evidence type="ECO:0000313" key="2">
    <source>
        <dbReference type="Proteomes" id="UP000257055"/>
    </source>
</evidence>
<protein>
    <recommendedName>
        <fullName evidence="3">Two component regulator three Y domain-containing protein</fullName>
    </recommendedName>
</protein>
<dbReference type="Proteomes" id="UP000257055">
    <property type="component" value="Unassembled WGS sequence"/>
</dbReference>
<name>A0A3D8TUP3_9LIST</name>
<gene>
    <name evidence="1" type="ORF">UR08_09925</name>
</gene>
<accession>A0A3D8TUP3</accession>
<dbReference type="InterPro" id="IPR029058">
    <property type="entry name" value="AB_hydrolase_fold"/>
</dbReference>
<dbReference type="EMBL" id="LARY01000002">
    <property type="protein sequence ID" value="RDX01546.1"/>
    <property type="molecule type" value="Genomic_DNA"/>
</dbReference>
<dbReference type="Gene3D" id="3.40.50.1820">
    <property type="entry name" value="alpha/beta hydrolase"/>
    <property type="match status" value="1"/>
</dbReference>
<dbReference type="Pfam" id="PF16929">
    <property type="entry name" value="Asp2"/>
    <property type="match status" value="1"/>
</dbReference>
<dbReference type="GO" id="GO:0015031">
    <property type="term" value="P:protein transport"/>
    <property type="evidence" value="ECO:0007669"/>
    <property type="project" value="InterPro"/>
</dbReference>
<dbReference type="AlphaFoldDB" id="A0A3D8TUP3"/>
<proteinExistence type="predicted"/>
<organism evidence="1 2">
    <name type="scientific">Listeria kieliensis</name>
    <dbReference type="NCBI Taxonomy" id="1621700"/>
    <lineage>
        <taxon>Bacteria</taxon>
        <taxon>Bacillati</taxon>
        <taxon>Bacillota</taxon>
        <taxon>Bacilli</taxon>
        <taxon>Bacillales</taxon>
        <taxon>Listeriaceae</taxon>
        <taxon>Listeria</taxon>
    </lineage>
</organism>
<comment type="caution">
    <text evidence="1">The sequence shown here is derived from an EMBL/GenBank/DDBJ whole genome shotgun (WGS) entry which is preliminary data.</text>
</comment>
<dbReference type="SUPFAM" id="SSF53474">
    <property type="entry name" value="alpha/beta-Hydrolases"/>
    <property type="match status" value="1"/>
</dbReference>
<reference evidence="2" key="1">
    <citation type="submission" date="2015-04" db="EMBL/GenBank/DDBJ databases">
        <authorList>
            <person name="Schardt J."/>
            <person name="Mueller-Herbst S."/>
            <person name="Scherer S."/>
            <person name="Huptas C."/>
        </authorList>
    </citation>
    <scope>NUCLEOTIDE SEQUENCE [LARGE SCALE GENOMIC DNA]</scope>
    <source>
        <strain evidence="2">Kiel-L1</strain>
    </source>
</reference>